<dbReference type="EMBL" id="CP001678">
    <property type="protein sequence ID" value="ACT60384.1"/>
    <property type="molecule type" value="Genomic_DNA"/>
</dbReference>
<evidence type="ECO:0000256" key="7">
    <source>
        <dbReference type="ARBA" id="ARBA00022840"/>
    </source>
</evidence>
<dbReference type="CDD" id="cd02021">
    <property type="entry name" value="GntK"/>
    <property type="match status" value="1"/>
</dbReference>
<comment type="catalytic activity">
    <reaction evidence="8 9">
        <text>D-gluconate + ATP = 6-phospho-D-gluconate + ADP + H(+)</text>
        <dbReference type="Rhea" id="RHEA:19433"/>
        <dbReference type="ChEBI" id="CHEBI:15378"/>
        <dbReference type="ChEBI" id="CHEBI:18391"/>
        <dbReference type="ChEBI" id="CHEBI:30616"/>
        <dbReference type="ChEBI" id="CHEBI:58759"/>
        <dbReference type="ChEBI" id="CHEBI:456216"/>
        <dbReference type="EC" id="2.7.1.12"/>
    </reaction>
</comment>
<dbReference type="InterPro" id="IPR027417">
    <property type="entry name" value="P-loop_NTPase"/>
</dbReference>
<reference evidence="11" key="1">
    <citation type="journal article" date="2011" name="J. Bacteriol.">
        <title>Genome sequences of eight morphologically diverse alphaproteobacteria.</title>
        <authorList>
            <consortium name="US DOE Joint Genome Institute"/>
            <person name="Brown P.J."/>
            <person name="Kysela D.T."/>
            <person name="Buechlein A."/>
            <person name="Hemmerich C."/>
            <person name="Brun Y.V."/>
        </authorList>
    </citation>
    <scope>NUCLEOTIDE SEQUENCE [LARGE SCALE GENOMIC DNA]</scope>
    <source>
        <strain evidence="11">ATCC 49814 / DSM 5838 / IFAM 1418</strain>
    </source>
</reference>
<dbReference type="RefSeq" id="WP_015828534.1">
    <property type="nucleotide sequence ID" value="NC_012982.1"/>
</dbReference>
<dbReference type="AlphaFoldDB" id="C6XQ85"/>
<comment type="pathway">
    <text evidence="1">Carbohydrate acid metabolism.</text>
</comment>
<evidence type="ECO:0000256" key="4">
    <source>
        <dbReference type="ARBA" id="ARBA00022679"/>
    </source>
</evidence>
<dbReference type="PANTHER" id="PTHR43442">
    <property type="entry name" value="GLUCONOKINASE-RELATED"/>
    <property type="match status" value="1"/>
</dbReference>
<dbReference type="GO" id="GO:0005975">
    <property type="term" value="P:carbohydrate metabolic process"/>
    <property type="evidence" value="ECO:0007669"/>
    <property type="project" value="InterPro"/>
</dbReference>
<dbReference type="EC" id="2.7.1.12" evidence="3 9"/>
<keyword evidence="11" id="KW-1185">Reference proteome</keyword>
<dbReference type="KEGG" id="hba:Hbal_2711"/>
<comment type="similarity">
    <text evidence="2 9">Belongs to the gluconokinase GntK/GntV family.</text>
</comment>
<evidence type="ECO:0000256" key="6">
    <source>
        <dbReference type="ARBA" id="ARBA00022777"/>
    </source>
</evidence>
<evidence type="ECO:0000256" key="2">
    <source>
        <dbReference type="ARBA" id="ARBA00008420"/>
    </source>
</evidence>
<dbReference type="SUPFAM" id="SSF52540">
    <property type="entry name" value="P-loop containing nucleoside triphosphate hydrolases"/>
    <property type="match status" value="1"/>
</dbReference>
<evidence type="ECO:0000256" key="1">
    <source>
        <dbReference type="ARBA" id="ARBA00004761"/>
    </source>
</evidence>
<evidence type="ECO:0000313" key="10">
    <source>
        <dbReference type="EMBL" id="ACT60384.1"/>
    </source>
</evidence>
<keyword evidence="7 9" id="KW-0067">ATP-binding</keyword>
<dbReference type="GO" id="GO:0005524">
    <property type="term" value="F:ATP binding"/>
    <property type="evidence" value="ECO:0007669"/>
    <property type="project" value="UniProtKB-KW"/>
</dbReference>
<protein>
    <recommendedName>
        <fullName evidence="3 9">Gluconokinase</fullName>
        <ecNumber evidence="3 9">2.7.1.12</ecNumber>
    </recommendedName>
</protein>
<organism evidence="10 11">
    <name type="scientific">Hirschia baltica (strain ATCC 49814 / DSM 5838 / IFAM 1418)</name>
    <dbReference type="NCBI Taxonomy" id="582402"/>
    <lineage>
        <taxon>Bacteria</taxon>
        <taxon>Pseudomonadati</taxon>
        <taxon>Pseudomonadota</taxon>
        <taxon>Alphaproteobacteria</taxon>
        <taxon>Hyphomonadales</taxon>
        <taxon>Hyphomonadaceae</taxon>
        <taxon>Hirschia</taxon>
    </lineage>
</organism>
<dbReference type="eggNOG" id="COG3265">
    <property type="taxonomic scope" value="Bacteria"/>
</dbReference>
<accession>C6XQ85</accession>
<dbReference type="OrthoDB" id="9795716at2"/>
<name>C6XQ85_HIRBI</name>
<dbReference type="Proteomes" id="UP000002745">
    <property type="component" value="Chromosome"/>
</dbReference>
<gene>
    <name evidence="10" type="ordered locus">Hbal_2711</name>
</gene>
<dbReference type="NCBIfam" id="TIGR01313">
    <property type="entry name" value="therm_gnt_kin"/>
    <property type="match status" value="1"/>
</dbReference>
<evidence type="ECO:0000256" key="8">
    <source>
        <dbReference type="ARBA" id="ARBA00048090"/>
    </source>
</evidence>
<dbReference type="InterPro" id="IPR006001">
    <property type="entry name" value="Therm_gnt_kin"/>
</dbReference>
<dbReference type="STRING" id="582402.Hbal_2711"/>
<keyword evidence="5 9" id="KW-0547">Nucleotide-binding</keyword>
<dbReference type="HOGENOM" id="CLU_077168_1_0_5"/>
<dbReference type="GO" id="GO:0005737">
    <property type="term" value="C:cytoplasm"/>
    <property type="evidence" value="ECO:0007669"/>
    <property type="project" value="TreeGrafter"/>
</dbReference>
<dbReference type="PANTHER" id="PTHR43442:SF3">
    <property type="entry name" value="GLUCONOKINASE-RELATED"/>
    <property type="match status" value="1"/>
</dbReference>
<sequence length="165" mass="18116">MNKAYIIMGVSGAGKSTIGALIAEQLDVPFVEGDDFHPRENVDKMSSGQALTNDDRRAWIEQLAGEINTIDGHSVASCSALNDVVRNWLNQHIKAEVCFVCLQGSRALLLERLRARKGHFFKDDMLDSQLQAFDLPEGAICVDIDASPEEISANIMRKISAEANI</sequence>
<dbReference type="Pfam" id="PF13238">
    <property type="entry name" value="AAA_18"/>
    <property type="match status" value="1"/>
</dbReference>
<evidence type="ECO:0000256" key="9">
    <source>
        <dbReference type="RuleBase" id="RU363066"/>
    </source>
</evidence>
<dbReference type="Gene3D" id="3.40.50.300">
    <property type="entry name" value="P-loop containing nucleotide triphosphate hydrolases"/>
    <property type="match status" value="1"/>
</dbReference>
<evidence type="ECO:0000256" key="3">
    <source>
        <dbReference type="ARBA" id="ARBA00012054"/>
    </source>
</evidence>
<proteinExistence type="inferred from homology"/>
<dbReference type="GO" id="GO:0046316">
    <property type="term" value="F:gluconokinase activity"/>
    <property type="evidence" value="ECO:0007669"/>
    <property type="project" value="UniProtKB-EC"/>
</dbReference>
<keyword evidence="6 9" id="KW-0418">Kinase</keyword>
<keyword evidence="4 9" id="KW-0808">Transferase</keyword>
<evidence type="ECO:0000313" key="11">
    <source>
        <dbReference type="Proteomes" id="UP000002745"/>
    </source>
</evidence>
<evidence type="ECO:0000256" key="5">
    <source>
        <dbReference type="ARBA" id="ARBA00022741"/>
    </source>
</evidence>